<sequence>MTSRTPPAALRAALAQAGARSRTVDEHMFAVPRPGGQLATFRLQLYTGSGLRPVAVVTQNMREGASLGNAAEEYASAVWQRHLPAEQQPPLWIQRQLLTSGRFDGFTLVTFTPGEDYQLSSPRWCAISAAELTHLVGEPVDAERGAGYRPRPPEAVEQPRYAAAWVLALPAPEPFRDDGCLSGGLSPWRRIGAQLLSTRQGRDCCWYHHGDWHRVCSTALQLAGRAQRAGVPVDDIAEQVLARTEVAQMTGWEQEALESLLCIGTAIQLHGRLGRREYTNGQHRSQALMQNGVRRTLVVTCSWPSTTIG</sequence>
<accession>A0ABT9QUI7</accession>
<protein>
    <submittedName>
        <fullName evidence="1">Uncharacterized protein</fullName>
    </submittedName>
</protein>
<name>A0ABT9QUI7_9ACTN</name>
<comment type="caution">
    <text evidence="1">The sequence shown here is derived from an EMBL/GenBank/DDBJ whole genome shotgun (WGS) entry which is preliminary data.</text>
</comment>
<proteinExistence type="predicted"/>
<organism evidence="1 2">
    <name type="scientific">Streptosporangium lutulentum</name>
    <dbReference type="NCBI Taxonomy" id="1461250"/>
    <lineage>
        <taxon>Bacteria</taxon>
        <taxon>Bacillati</taxon>
        <taxon>Actinomycetota</taxon>
        <taxon>Actinomycetes</taxon>
        <taxon>Streptosporangiales</taxon>
        <taxon>Streptosporangiaceae</taxon>
        <taxon>Streptosporangium</taxon>
    </lineage>
</organism>
<dbReference type="Proteomes" id="UP001225356">
    <property type="component" value="Unassembled WGS sequence"/>
</dbReference>
<gene>
    <name evidence="1" type="ORF">J2853_009729</name>
</gene>
<evidence type="ECO:0000313" key="1">
    <source>
        <dbReference type="EMBL" id="MDP9850433.1"/>
    </source>
</evidence>
<keyword evidence="2" id="KW-1185">Reference proteome</keyword>
<evidence type="ECO:0000313" key="2">
    <source>
        <dbReference type="Proteomes" id="UP001225356"/>
    </source>
</evidence>
<reference evidence="1 2" key="1">
    <citation type="submission" date="2023-07" db="EMBL/GenBank/DDBJ databases">
        <title>Sequencing the genomes of 1000 actinobacteria strains.</title>
        <authorList>
            <person name="Klenk H.-P."/>
        </authorList>
    </citation>
    <scope>NUCLEOTIDE SEQUENCE [LARGE SCALE GENOMIC DNA]</scope>
    <source>
        <strain evidence="1 2">DSM 46740</strain>
    </source>
</reference>
<dbReference type="RefSeq" id="WP_307569459.1">
    <property type="nucleotide sequence ID" value="NZ_JAUSQU010000003.1"/>
</dbReference>
<dbReference type="EMBL" id="JAUSQU010000003">
    <property type="protein sequence ID" value="MDP9850433.1"/>
    <property type="molecule type" value="Genomic_DNA"/>
</dbReference>